<dbReference type="InterPro" id="IPR039425">
    <property type="entry name" value="RNA_pol_sigma-70-like"/>
</dbReference>
<feature type="domain" description="RNA polymerase sigma factor 70 region 4 type 2" evidence="5">
    <location>
        <begin position="127"/>
        <end position="178"/>
    </location>
</feature>
<dbReference type="CDD" id="cd06171">
    <property type="entry name" value="Sigma70_r4"/>
    <property type="match status" value="1"/>
</dbReference>
<dbReference type="GO" id="GO:0006352">
    <property type="term" value="P:DNA-templated transcription initiation"/>
    <property type="evidence" value="ECO:0007669"/>
    <property type="project" value="InterPro"/>
</dbReference>
<dbReference type="PANTHER" id="PTHR43133:SF46">
    <property type="entry name" value="RNA POLYMERASE SIGMA-70 FACTOR ECF SUBFAMILY"/>
    <property type="match status" value="1"/>
</dbReference>
<evidence type="ECO:0000256" key="3">
    <source>
        <dbReference type="ARBA" id="ARBA00023082"/>
    </source>
</evidence>
<dbReference type="Gene3D" id="1.10.1740.10">
    <property type="match status" value="1"/>
</dbReference>
<dbReference type="GO" id="GO:0003677">
    <property type="term" value="F:DNA binding"/>
    <property type="evidence" value="ECO:0007669"/>
    <property type="project" value="InterPro"/>
</dbReference>
<gene>
    <name evidence="6" type="ORF">MNBD_BACTEROID01-344</name>
</gene>
<dbReference type="InterPro" id="IPR013249">
    <property type="entry name" value="RNA_pol_sigma70_r4_t2"/>
</dbReference>
<protein>
    <recommendedName>
        <fullName evidence="5">RNA polymerase sigma factor 70 region 4 type 2 domain-containing protein</fullName>
    </recommendedName>
</protein>
<dbReference type="SUPFAM" id="SSF88659">
    <property type="entry name" value="Sigma3 and sigma4 domains of RNA polymerase sigma factors"/>
    <property type="match status" value="1"/>
</dbReference>
<dbReference type="EMBL" id="UOEP01000238">
    <property type="protein sequence ID" value="VAW25141.1"/>
    <property type="molecule type" value="Genomic_DNA"/>
</dbReference>
<dbReference type="GO" id="GO:0016987">
    <property type="term" value="F:sigma factor activity"/>
    <property type="evidence" value="ECO:0007669"/>
    <property type="project" value="UniProtKB-KW"/>
</dbReference>
<evidence type="ECO:0000256" key="1">
    <source>
        <dbReference type="ARBA" id="ARBA00010641"/>
    </source>
</evidence>
<keyword evidence="2" id="KW-0805">Transcription regulation</keyword>
<evidence type="ECO:0000256" key="4">
    <source>
        <dbReference type="ARBA" id="ARBA00023163"/>
    </source>
</evidence>
<dbReference type="NCBIfam" id="TIGR02937">
    <property type="entry name" value="sigma70-ECF"/>
    <property type="match status" value="1"/>
</dbReference>
<reference evidence="6" key="1">
    <citation type="submission" date="2018-06" db="EMBL/GenBank/DDBJ databases">
        <authorList>
            <person name="Zhirakovskaya E."/>
        </authorList>
    </citation>
    <scope>NUCLEOTIDE SEQUENCE</scope>
</reference>
<keyword evidence="4" id="KW-0804">Transcription</keyword>
<dbReference type="InterPro" id="IPR036388">
    <property type="entry name" value="WH-like_DNA-bd_sf"/>
</dbReference>
<dbReference type="PANTHER" id="PTHR43133">
    <property type="entry name" value="RNA POLYMERASE ECF-TYPE SIGMA FACTO"/>
    <property type="match status" value="1"/>
</dbReference>
<dbReference type="SUPFAM" id="SSF88946">
    <property type="entry name" value="Sigma2 domain of RNA polymerase sigma factors"/>
    <property type="match status" value="1"/>
</dbReference>
<dbReference type="AlphaFoldDB" id="A0A3B0U268"/>
<evidence type="ECO:0000256" key="2">
    <source>
        <dbReference type="ARBA" id="ARBA00023015"/>
    </source>
</evidence>
<accession>A0A3B0U268</accession>
<dbReference type="InterPro" id="IPR013324">
    <property type="entry name" value="RNA_pol_sigma_r3/r4-like"/>
</dbReference>
<name>A0A3B0U268_9ZZZZ</name>
<evidence type="ECO:0000313" key="6">
    <source>
        <dbReference type="EMBL" id="VAW25141.1"/>
    </source>
</evidence>
<dbReference type="Pfam" id="PF08281">
    <property type="entry name" value="Sigma70_r4_2"/>
    <property type="match status" value="1"/>
</dbReference>
<proteinExistence type="inferred from homology"/>
<dbReference type="Gene3D" id="1.10.10.10">
    <property type="entry name" value="Winged helix-like DNA-binding domain superfamily/Winged helix DNA-binding domain"/>
    <property type="match status" value="1"/>
</dbReference>
<dbReference type="InterPro" id="IPR013325">
    <property type="entry name" value="RNA_pol_sigma_r2"/>
</dbReference>
<keyword evidence="3" id="KW-0731">Sigma factor</keyword>
<sequence>MAEDKKNEYVNVWEKFIKGDDDAISFLYFELFDEMLNFGLKYTRDIGIVEDCIQDFFIELFKKQKKLPAVSNIRFYFFSSIKHKVLRELKRRSILQQENSLPESDFIIDYSFENKLITEETKKHYSRLLKQCISQLNSNQREAIYLRFNCGMDYMEISTILGINVASSRTLIYRSVKAIKDIIEKNNLTGIVLLNILCNFPPNQKKCHFSCL</sequence>
<comment type="similarity">
    <text evidence="1">Belongs to the sigma-70 factor family. ECF subfamily.</text>
</comment>
<organism evidence="6">
    <name type="scientific">hydrothermal vent metagenome</name>
    <dbReference type="NCBI Taxonomy" id="652676"/>
    <lineage>
        <taxon>unclassified sequences</taxon>
        <taxon>metagenomes</taxon>
        <taxon>ecological metagenomes</taxon>
    </lineage>
</organism>
<dbReference type="InterPro" id="IPR014284">
    <property type="entry name" value="RNA_pol_sigma-70_dom"/>
</dbReference>
<evidence type="ECO:0000259" key="5">
    <source>
        <dbReference type="Pfam" id="PF08281"/>
    </source>
</evidence>